<reference evidence="2 3" key="1">
    <citation type="journal article" date="2019" name="Int. J. Syst. Evol. Microbiol.">
        <title>The Global Catalogue of Microorganisms (GCM) 10K type strain sequencing project: providing services to taxonomists for standard genome sequencing and annotation.</title>
        <authorList>
            <consortium name="The Broad Institute Genomics Platform"/>
            <consortium name="The Broad Institute Genome Sequencing Center for Infectious Disease"/>
            <person name="Wu L."/>
            <person name="Ma J."/>
        </authorList>
    </citation>
    <scope>NUCLEOTIDE SEQUENCE [LARGE SCALE GENOMIC DNA]</scope>
    <source>
        <strain evidence="2 3">JCM 15933</strain>
    </source>
</reference>
<evidence type="ECO:0008006" key="4">
    <source>
        <dbReference type="Google" id="ProtNLM"/>
    </source>
</evidence>
<feature type="compositionally biased region" description="Pro residues" evidence="1">
    <location>
        <begin position="126"/>
        <end position="136"/>
    </location>
</feature>
<sequence>MGPVRETTDQPAVLRGNLSRTLRHIRASGPRSRAAIAAGLHKTTVSSLVEELLSRRLVRETGLERSGVAGRPARRVALSPELGAVRDRDQHGLPGGARLLPDRPDGSSSDGSASTRRVATSRPAWPIWPPLAPSRN</sequence>
<dbReference type="SUPFAM" id="SSF46785">
    <property type="entry name" value="Winged helix' DNA-binding domain"/>
    <property type="match status" value="1"/>
</dbReference>
<dbReference type="Gene3D" id="1.10.10.10">
    <property type="entry name" value="Winged helix-like DNA-binding domain superfamily/Winged helix DNA-binding domain"/>
    <property type="match status" value="1"/>
</dbReference>
<dbReference type="RefSeq" id="WP_344499751.1">
    <property type="nucleotide sequence ID" value="NZ_BAAAQD010000001.1"/>
</dbReference>
<comment type="caution">
    <text evidence="2">The sequence shown here is derived from an EMBL/GenBank/DDBJ whole genome shotgun (WGS) entry which is preliminary data.</text>
</comment>
<name>A0ABN1ZMC4_9ACTN</name>
<dbReference type="Proteomes" id="UP001501470">
    <property type="component" value="Unassembled WGS sequence"/>
</dbReference>
<evidence type="ECO:0000313" key="3">
    <source>
        <dbReference type="Proteomes" id="UP001501470"/>
    </source>
</evidence>
<keyword evidence="3" id="KW-1185">Reference proteome</keyword>
<dbReference type="InterPro" id="IPR036390">
    <property type="entry name" value="WH_DNA-bd_sf"/>
</dbReference>
<evidence type="ECO:0000256" key="1">
    <source>
        <dbReference type="SAM" id="MobiDB-lite"/>
    </source>
</evidence>
<feature type="region of interest" description="Disordered" evidence="1">
    <location>
        <begin position="79"/>
        <end position="136"/>
    </location>
</feature>
<protein>
    <recommendedName>
        <fullName evidence="4">ROK family protein</fullName>
    </recommendedName>
</protein>
<dbReference type="InterPro" id="IPR036388">
    <property type="entry name" value="WH-like_DNA-bd_sf"/>
</dbReference>
<gene>
    <name evidence="2" type="ORF">GCM10009827_009020</name>
</gene>
<organism evidence="2 3">
    <name type="scientific">Dactylosporangium maewongense</name>
    <dbReference type="NCBI Taxonomy" id="634393"/>
    <lineage>
        <taxon>Bacteria</taxon>
        <taxon>Bacillati</taxon>
        <taxon>Actinomycetota</taxon>
        <taxon>Actinomycetes</taxon>
        <taxon>Micromonosporales</taxon>
        <taxon>Micromonosporaceae</taxon>
        <taxon>Dactylosporangium</taxon>
    </lineage>
</organism>
<evidence type="ECO:0000313" key="2">
    <source>
        <dbReference type="EMBL" id="GAA1501079.1"/>
    </source>
</evidence>
<proteinExistence type="predicted"/>
<accession>A0ABN1ZMC4</accession>
<dbReference type="EMBL" id="BAAAQD010000001">
    <property type="protein sequence ID" value="GAA1501079.1"/>
    <property type="molecule type" value="Genomic_DNA"/>
</dbReference>